<dbReference type="AlphaFoldDB" id="A0A0V0S4D1"/>
<dbReference type="Proteomes" id="UP000054630">
    <property type="component" value="Unassembled WGS sequence"/>
</dbReference>
<name>A0A0V0S4D1_9BILA</name>
<comment type="caution">
    <text evidence="1">The sequence shown here is derived from an EMBL/GenBank/DDBJ whole genome shotgun (WGS) entry which is preliminary data.</text>
</comment>
<gene>
    <name evidence="1" type="ORF">T07_13205</name>
</gene>
<evidence type="ECO:0000313" key="1">
    <source>
        <dbReference type="EMBL" id="KRX21538.1"/>
    </source>
</evidence>
<evidence type="ECO:0000313" key="2">
    <source>
        <dbReference type="Proteomes" id="UP000054630"/>
    </source>
</evidence>
<sequence>MDRHGLVNADRSEHLVRGFGRANAHHSNLSVEGESVLVVVQFEYSVLRNFRQVIFNFVIMKFNNKLIHYNGMKE</sequence>
<dbReference type="EMBL" id="JYDL01000038">
    <property type="protein sequence ID" value="KRX21538.1"/>
    <property type="molecule type" value="Genomic_DNA"/>
</dbReference>
<dbReference type="OrthoDB" id="5920522at2759"/>
<accession>A0A0V0S4D1</accession>
<organism evidence="1 2">
    <name type="scientific">Trichinella nelsoni</name>
    <dbReference type="NCBI Taxonomy" id="6336"/>
    <lineage>
        <taxon>Eukaryota</taxon>
        <taxon>Metazoa</taxon>
        <taxon>Ecdysozoa</taxon>
        <taxon>Nematoda</taxon>
        <taxon>Enoplea</taxon>
        <taxon>Dorylaimia</taxon>
        <taxon>Trichinellida</taxon>
        <taxon>Trichinellidae</taxon>
        <taxon>Trichinella</taxon>
    </lineage>
</organism>
<keyword evidence="2" id="KW-1185">Reference proteome</keyword>
<reference evidence="1 2" key="1">
    <citation type="submission" date="2015-01" db="EMBL/GenBank/DDBJ databases">
        <title>Evolution of Trichinella species and genotypes.</title>
        <authorList>
            <person name="Korhonen P.K."/>
            <person name="Edoardo P."/>
            <person name="Giuseppe L.R."/>
            <person name="Gasser R.B."/>
        </authorList>
    </citation>
    <scope>NUCLEOTIDE SEQUENCE [LARGE SCALE GENOMIC DNA]</scope>
    <source>
        <strain evidence="1">ISS37</strain>
    </source>
</reference>
<proteinExistence type="predicted"/>
<protein>
    <submittedName>
        <fullName evidence="1">Uncharacterized protein</fullName>
    </submittedName>
</protein>